<gene>
    <name evidence="4" type="ORF">F0Q34_16860</name>
</gene>
<dbReference type="Pfam" id="PF00353">
    <property type="entry name" value="HemolysinCabind"/>
    <property type="match status" value="3"/>
</dbReference>
<organism evidence="4 5">
    <name type="scientific">Teichococcus oryzae</name>
    <dbReference type="NCBI Taxonomy" id="1608942"/>
    <lineage>
        <taxon>Bacteria</taxon>
        <taxon>Pseudomonadati</taxon>
        <taxon>Pseudomonadota</taxon>
        <taxon>Alphaproteobacteria</taxon>
        <taxon>Acetobacterales</taxon>
        <taxon>Roseomonadaceae</taxon>
        <taxon>Roseomonas</taxon>
    </lineage>
</organism>
<dbReference type="GO" id="GO:0005576">
    <property type="term" value="C:extracellular region"/>
    <property type="evidence" value="ECO:0007669"/>
    <property type="project" value="UniProtKB-SubCell"/>
</dbReference>
<name>A0A5B2TDW8_9PROT</name>
<dbReference type="InterPro" id="IPR050557">
    <property type="entry name" value="RTX_toxin/Mannuronan_C5-epim"/>
</dbReference>
<keyword evidence="2" id="KW-0964">Secreted</keyword>
<comment type="caution">
    <text evidence="4">The sequence shown here is derived from an EMBL/GenBank/DDBJ whole genome shotgun (WGS) entry which is preliminary data.</text>
</comment>
<dbReference type="InterPro" id="IPR018511">
    <property type="entry name" value="Hemolysin-typ_Ca-bd_CS"/>
</dbReference>
<evidence type="ECO:0000313" key="5">
    <source>
        <dbReference type="Proteomes" id="UP000322110"/>
    </source>
</evidence>
<feature type="compositionally biased region" description="Basic and acidic residues" evidence="3">
    <location>
        <begin position="126"/>
        <end position="136"/>
    </location>
</feature>
<keyword evidence="5" id="KW-1185">Reference proteome</keyword>
<feature type="region of interest" description="Disordered" evidence="3">
    <location>
        <begin position="43"/>
        <end position="136"/>
    </location>
</feature>
<dbReference type="Gene3D" id="2.150.10.10">
    <property type="entry name" value="Serralysin-like metalloprotease, C-terminal"/>
    <property type="match status" value="2"/>
</dbReference>
<dbReference type="InterPro" id="IPR001343">
    <property type="entry name" value="Hemolysn_Ca-bd"/>
</dbReference>
<protein>
    <submittedName>
        <fullName evidence="4">Calcium-binding protein</fullName>
    </submittedName>
</protein>
<accession>A0A5B2TDW8</accession>
<dbReference type="Proteomes" id="UP000322110">
    <property type="component" value="Unassembled WGS sequence"/>
</dbReference>
<feature type="compositionally biased region" description="Basic and acidic residues" evidence="3">
    <location>
        <begin position="43"/>
        <end position="119"/>
    </location>
</feature>
<dbReference type="EMBL" id="VUKA01000012">
    <property type="protein sequence ID" value="KAA2211990.1"/>
    <property type="molecule type" value="Genomic_DNA"/>
</dbReference>
<dbReference type="PRINTS" id="PR00313">
    <property type="entry name" value="CABNDNGRPT"/>
</dbReference>
<dbReference type="AlphaFoldDB" id="A0A5B2TDW8"/>
<proteinExistence type="predicted"/>
<evidence type="ECO:0000256" key="2">
    <source>
        <dbReference type="ARBA" id="ARBA00022525"/>
    </source>
</evidence>
<dbReference type="InterPro" id="IPR011049">
    <property type="entry name" value="Serralysin-like_metalloprot_C"/>
</dbReference>
<comment type="subcellular location">
    <subcellularLocation>
        <location evidence="1">Secreted</location>
    </subcellularLocation>
</comment>
<reference evidence="4 5" key="1">
    <citation type="journal article" date="2015" name="Int. J. Syst. Evol. Microbiol.">
        <title>Roseomonas oryzae sp. nov., isolated from paddy rhizosphere soil.</title>
        <authorList>
            <person name="Ramaprasad E.V."/>
            <person name="Sasikala Ch."/>
            <person name="Ramana Ch.V."/>
        </authorList>
    </citation>
    <scope>NUCLEOTIDE SEQUENCE [LARGE SCALE GENOMIC DNA]</scope>
    <source>
        <strain evidence="4 5">KCTC 42542</strain>
    </source>
</reference>
<dbReference type="SUPFAM" id="SSF51120">
    <property type="entry name" value="beta-Roll"/>
    <property type="match status" value="2"/>
</dbReference>
<evidence type="ECO:0000256" key="1">
    <source>
        <dbReference type="ARBA" id="ARBA00004613"/>
    </source>
</evidence>
<dbReference type="GO" id="GO:0005509">
    <property type="term" value="F:calcium ion binding"/>
    <property type="evidence" value="ECO:0007669"/>
    <property type="project" value="InterPro"/>
</dbReference>
<dbReference type="PANTHER" id="PTHR38340">
    <property type="entry name" value="S-LAYER PROTEIN"/>
    <property type="match status" value="1"/>
</dbReference>
<evidence type="ECO:0000256" key="3">
    <source>
        <dbReference type="SAM" id="MobiDB-lite"/>
    </source>
</evidence>
<dbReference type="PROSITE" id="PS00330">
    <property type="entry name" value="HEMOLYSIN_CALCIUM"/>
    <property type="match status" value="3"/>
</dbReference>
<sequence>MDATSSREHSIWNGSEMASVSLKLDPFNRNREEAKMAFVVGTNRKDDLEGTRRDDFIFGKGGDDKIDARAGDDYVEGGKGDDKIFGGKGDDKLYGDNGPDRGKYYDKGDRHDDHHKDKDDMEDDKEADRDYAKDKNDWYHGHGNGKYKDDGDDVIYGGKGDDKIYGEGGDDYLHGGKGHDHMYGGRGHDGLNGDKGDDRLYGEEGRDWLKGGDGKDKLYGGKGDDVLVADKHDKVLDGGDGKDVVKLDGDGTFDYRGVISNVENVVSGDKGNQTLILDEEFFLTLDSNAVIDLGRGHYDTVKVYYDGSKVDIDTTGSNPELIVQENRYTVDLVGVEKLYFDNTYDSAPGAYYNHILIG</sequence>
<evidence type="ECO:0000313" key="4">
    <source>
        <dbReference type="EMBL" id="KAA2211990.1"/>
    </source>
</evidence>
<dbReference type="PANTHER" id="PTHR38340:SF1">
    <property type="entry name" value="S-LAYER PROTEIN"/>
    <property type="match status" value="1"/>
</dbReference>